<dbReference type="InterPro" id="IPR016035">
    <property type="entry name" value="Acyl_Trfase/lysoPLipase"/>
</dbReference>
<proteinExistence type="predicted"/>
<dbReference type="PANTHER" id="PTHR24139">
    <property type="entry name" value="CALCIUM-INDEPENDENT PHOSPHOLIPASE A2"/>
    <property type="match status" value="1"/>
</dbReference>
<dbReference type="GO" id="GO:0047499">
    <property type="term" value="F:calcium-independent phospholipase A2 activity"/>
    <property type="evidence" value="ECO:0007669"/>
    <property type="project" value="InterPro"/>
</dbReference>
<gene>
    <name evidence="6" type="ORF">DICVIV_02050</name>
</gene>
<dbReference type="SUPFAM" id="SSF52151">
    <property type="entry name" value="FabD/lysophospholipase-like"/>
    <property type="match status" value="1"/>
</dbReference>
<keyword evidence="1" id="KW-0677">Repeat</keyword>
<dbReference type="InterPro" id="IPR047148">
    <property type="entry name" value="PLPL9"/>
</dbReference>
<dbReference type="InterPro" id="IPR002641">
    <property type="entry name" value="PNPLA_dom"/>
</dbReference>
<dbReference type="EMBL" id="KN716177">
    <property type="protein sequence ID" value="KJH51739.1"/>
    <property type="molecule type" value="Genomic_DNA"/>
</dbReference>
<dbReference type="Gene3D" id="3.40.1090.10">
    <property type="entry name" value="Cytosolic phospholipase A2 catalytic domain"/>
    <property type="match status" value="1"/>
</dbReference>
<evidence type="ECO:0000256" key="1">
    <source>
        <dbReference type="ARBA" id="ARBA00022737"/>
    </source>
</evidence>
<reference evidence="7" key="2">
    <citation type="journal article" date="2016" name="Sci. Rep.">
        <title>Dictyocaulus viviparus genome, variome and transcriptome elucidate lungworm biology and support future intervention.</title>
        <authorList>
            <person name="McNulty S.N."/>
            <person name="Strube C."/>
            <person name="Rosa B.A."/>
            <person name="Martin J.C."/>
            <person name="Tyagi R."/>
            <person name="Choi Y.J."/>
            <person name="Wang Q."/>
            <person name="Hallsworth Pepin K."/>
            <person name="Zhang X."/>
            <person name="Ozersky P."/>
            <person name="Wilson R.K."/>
            <person name="Sternberg P.W."/>
            <person name="Gasser R.B."/>
            <person name="Mitreva M."/>
        </authorList>
    </citation>
    <scope>NUCLEOTIDE SEQUENCE [LARGE SCALE GENOMIC DNA]</scope>
    <source>
        <strain evidence="7">HannoverDv2000</strain>
    </source>
</reference>
<dbReference type="GO" id="GO:2000304">
    <property type="term" value="P:positive regulation of ceramide biosynthetic process"/>
    <property type="evidence" value="ECO:0007669"/>
    <property type="project" value="TreeGrafter"/>
</dbReference>
<feature type="short sequence motif" description="GXGXXG" evidence="4">
    <location>
        <begin position="109"/>
        <end position="114"/>
    </location>
</feature>
<dbReference type="GO" id="GO:0006629">
    <property type="term" value="P:lipid metabolic process"/>
    <property type="evidence" value="ECO:0007669"/>
    <property type="project" value="UniProtKB-KW"/>
</dbReference>
<evidence type="ECO:0000313" key="6">
    <source>
        <dbReference type="EMBL" id="KJH51739.1"/>
    </source>
</evidence>
<sequence>MTFLKTANTLQMSAKLYDIWATPQASITEARLLLTLGANPESLYKFDYGHKTLMDRVNNGSVCSKCFLKFSDYLEYAGTIYEEMCEQAPISIVRNRRCSSGLLTLCMDGGGMRGLVSVVCLLFTSRRILGDETLVNYFDWLIGTSTGSMLALSAANGRTLSECFFLYWNMKREIFLDGSTMSRLLGDQVAIQTRNIEKVLSECFPTESFQKCDRLLTVPALDISMAPAKLHIFRLINTSLRCDEH</sequence>
<organism evidence="6 7">
    <name type="scientific">Dictyocaulus viviparus</name>
    <name type="common">Bovine lungworm</name>
    <dbReference type="NCBI Taxonomy" id="29172"/>
    <lineage>
        <taxon>Eukaryota</taxon>
        <taxon>Metazoa</taxon>
        <taxon>Ecdysozoa</taxon>
        <taxon>Nematoda</taxon>
        <taxon>Chromadorea</taxon>
        <taxon>Rhabditida</taxon>
        <taxon>Rhabditina</taxon>
        <taxon>Rhabditomorpha</taxon>
        <taxon>Strongyloidea</taxon>
        <taxon>Metastrongylidae</taxon>
        <taxon>Dictyocaulus</taxon>
    </lineage>
</organism>
<accession>A0A0D8Y708</accession>
<name>A0A0D8Y708_DICVI</name>
<evidence type="ECO:0000259" key="5">
    <source>
        <dbReference type="PROSITE" id="PS51635"/>
    </source>
</evidence>
<dbReference type="Proteomes" id="UP000053766">
    <property type="component" value="Unassembled WGS sequence"/>
</dbReference>
<evidence type="ECO:0000313" key="7">
    <source>
        <dbReference type="Proteomes" id="UP000053766"/>
    </source>
</evidence>
<keyword evidence="2" id="KW-0040">ANK repeat</keyword>
<dbReference type="GO" id="GO:0005739">
    <property type="term" value="C:mitochondrion"/>
    <property type="evidence" value="ECO:0007669"/>
    <property type="project" value="TreeGrafter"/>
</dbReference>
<protein>
    <submittedName>
        <fullName evidence="6">Phospholipase, patatin family</fullName>
    </submittedName>
</protein>
<reference evidence="6 7" key="1">
    <citation type="submission" date="2013-11" db="EMBL/GenBank/DDBJ databases">
        <title>Draft genome of the bovine lungworm Dictyocaulus viviparus.</title>
        <authorList>
            <person name="Mitreva M."/>
        </authorList>
    </citation>
    <scope>NUCLEOTIDE SEQUENCE [LARGE SCALE GENOMIC DNA]</scope>
    <source>
        <strain evidence="6 7">HannoverDv2000</strain>
    </source>
</reference>
<keyword evidence="3" id="KW-0443">Lipid metabolism</keyword>
<dbReference type="GO" id="GO:0052816">
    <property type="term" value="F:long-chain fatty acyl-CoA hydrolase activity"/>
    <property type="evidence" value="ECO:0007669"/>
    <property type="project" value="TreeGrafter"/>
</dbReference>
<dbReference type="PROSITE" id="PS51635">
    <property type="entry name" value="PNPLA"/>
    <property type="match status" value="1"/>
</dbReference>
<comment type="caution">
    <text evidence="4">Lacks conserved residue(s) required for the propagation of feature annotation.</text>
</comment>
<dbReference type="PANTHER" id="PTHR24139:SF35">
    <property type="entry name" value="PNPLA DOMAIN-CONTAINING PROTEIN"/>
    <property type="match status" value="1"/>
</dbReference>
<dbReference type="OrthoDB" id="10021675at2759"/>
<keyword evidence="7" id="KW-1185">Reference proteome</keyword>
<evidence type="ECO:0000256" key="3">
    <source>
        <dbReference type="ARBA" id="ARBA00023098"/>
    </source>
</evidence>
<feature type="domain" description="PNPLA" evidence="5">
    <location>
        <begin position="105"/>
        <end position="245"/>
    </location>
</feature>
<evidence type="ECO:0000256" key="2">
    <source>
        <dbReference type="ARBA" id="ARBA00023043"/>
    </source>
</evidence>
<evidence type="ECO:0000256" key="4">
    <source>
        <dbReference type="PROSITE-ProRule" id="PRU01161"/>
    </source>
</evidence>
<dbReference type="STRING" id="29172.A0A0D8Y708"/>
<dbReference type="AlphaFoldDB" id="A0A0D8Y708"/>
<dbReference type="Pfam" id="PF01734">
    <property type="entry name" value="Patatin"/>
    <property type="match status" value="1"/>
</dbReference>
<feature type="short sequence motif" description="GXSXG" evidence="4">
    <location>
        <begin position="143"/>
        <end position="147"/>
    </location>
</feature>